<dbReference type="PANTHER" id="PTHR43557">
    <property type="entry name" value="APOPTOSIS-INDUCING FACTOR 1"/>
    <property type="match status" value="1"/>
</dbReference>
<keyword evidence="8" id="KW-1185">Reference proteome</keyword>
<feature type="domain" description="FAD/NAD(P)-binding" evidence="5">
    <location>
        <begin position="6"/>
        <end position="303"/>
    </location>
</feature>
<dbReference type="Pfam" id="PF14759">
    <property type="entry name" value="Reductase_C"/>
    <property type="match status" value="1"/>
</dbReference>
<reference evidence="7 8" key="1">
    <citation type="submission" date="2019-04" db="EMBL/GenBank/DDBJ databases">
        <authorList>
            <person name="Li Y."/>
            <person name="Wang J."/>
        </authorList>
    </citation>
    <scope>NUCLEOTIDE SEQUENCE [LARGE SCALE GENOMIC DNA]</scope>
    <source>
        <strain evidence="7 8">DSM 14668</strain>
    </source>
</reference>
<evidence type="ECO:0000256" key="4">
    <source>
        <dbReference type="ARBA" id="ARBA00023002"/>
    </source>
</evidence>
<dbReference type="GO" id="GO:0016651">
    <property type="term" value="F:oxidoreductase activity, acting on NAD(P)H"/>
    <property type="evidence" value="ECO:0007669"/>
    <property type="project" value="TreeGrafter"/>
</dbReference>
<dbReference type="Gene3D" id="3.30.390.30">
    <property type="match status" value="1"/>
</dbReference>
<dbReference type="Gene3D" id="3.50.50.60">
    <property type="entry name" value="FAD/NAD(P)-binding domain"/>
    <property type="match status" value="2"/>
</dbReference>
<dbReference type="PANTHER" id="PTHR43557:SF2">
    <property type="entry name" value="RIESKE DOMAIN-CONTAINING PROTEIN-RELATED"/>
    <property type="match status" value="1"/>
</dbReference>
<dbReference type="Proteomes" id="UP000309215">
    <property type="component" value="Unassembled WGS sequence"/>
</dbReference>
<keyword evidence="3" id="KW-0274">FAD</keyword>
<keyword evidence="2" id="KW-0285">Flavoprotein</keyword>
<proteinExistence type="predicted"/>
<dbReference type="EMBL" id="SSMQ01000003">
    <property type="protein sequence ID" value="TKD12260.1"/>
    <property type="molecule type" value="Genomic_DNA"/>
</dbReference>
<evidence type="ECO:0000256" key="3">
    <source>
        <dbReference type="ARBA" id="ARBA00022827"/>
    </source>
</evidence>
<keyword evidence="4" id="KW-0560">Oxidoreductase</keyword>
<evidence type="ECO:0000259" key="6">
    <source>
        <dbReference type="Pfam" id="PF14759"/>
    </source>
</evidence>
<dbReference type="PRINTS" id="PR00368">
    <property type="entry name" value="FADPNR"/>
</dbReference>
<dbReference type="SUPFAM" id="SSF51905">
    <property type="entry name" value="FAD/NAD(P)-binding domain"/>
    <property type="match status" value="2"/>
</dbReference>
<accession>A0A4U1JI04</accession>
<dbReference type="GO" id="GO:0005737">
    <property type="term" value="C:cytoplasm"/>
    <property type="evidence" value="ECO:0007669"/>
    <property type="project" value="TreeGrafter"/>
</dbReference>
<comment type="caution">
    <text evidence="7">The sequence shown here is derived from an EMBL/GenBank/DDBJ whole genome shotgun (WGS) entry which is preliminary data.</text>
</comment>
<sequence length="399" mass="41931">MKTPSRVLVVGASLGGLSVVEALRREGYAGGVTLLGAERHLPYDRPPLSKKVLSGAVEPEKTFLRSESAVAQLDAEVILGDPAVRLDLTAREVHTAAGRVLRADVIVLATGIEPRRLPGQEKWAGVHVLRTVDDAVALRADLLENPRLVVVGEGVLGTEIAATARSMGLAVTLTGPQSAPLAGQLGPLVGGVLAKLHVEKGVDLRLGVAVKQLVGGDDGRVAGVLLENGEMLPADRVVVAIGSRPATGWLAGSGLDISDGIVCDARCRAAEGVYAVGDAASFHHEGLGVRLRLENRSNAVEQAMAVAANIVGKDEPYTPVPFFWTDQYETKIQTFGILSPEAEVAVVEGDPEKRQFVALYGKNGKVIGALGWNAIKAIRAYRQFVVDGKPWAEVGVQAS</sequence>
<dbReference type="PRINTS" id="PR00411">
    <property type="entry name" value="PNDRDTASEI"/>
</dbReference>
<dbReference type="RefSeq" id="WP_136927558.1">
    <property type="nucleotide sequence ID" value="NZ_SSMQ01000003.1"/>
</dbReference>
<evidence type="ECO:0000313" key="7">
    <source>
        <dbReference type="EMBL" id="TKD12260.1"/>
    </source>
</evidence>
<dbReference type="AlphaFoldDB" id="A0A4U1JI04"/>
<name>A0A4U1JI04_9BACT</name>
<dbReference type="InterPro" id="IPR016156">
    <property type="entry name" value="FAD/NAD-linked_Rdtase_dimer_sf"/>
</dbReference>
<comment type="cofactor">
    <cofactor evidence="1">
        <name>FAD</name>
        <dbReference type="ChEBI" id="CHEBI:57692"/>
    </cofactor>
</comment>
<dbReference type="OrthoDB" id="9768666at2"/>
<dbReference type="SUPFAM" id="SSF55424">
    <property type="entry name" value="FAD/NAD-linked reductases, dimerisation (C-terminal) domain"/>
    <property type="match status" value="1"/>
</dbReference>
<dbReference type="InterPro" id="IPR036188">
    <property type="entry name" value="FAD/NAD-bd_sf"/>
</dbReference>
<gene>
    <name evidence="7" type="ORF">E8A74_03900</name>
</gene>
<dbReference type="Pfam" id="PF07992">
    <property type="entry name" value="Pyr_redox_2"/>
    <property type="match status" value="1"/>
</dbReference>
<dbReference type="InterPro" id="IPR028202">
    <property type="entry name" value="Reductase_C"/>
</dbReference>
<protein>
    <submittedName>
        <fullName evidence="7">NAD(P)/FAD-dependent oxidoreductase</fullName>
    </submittedName>
</protein>
<evidence type="ECO:0000313" key="8">
    <source>
        <dbReference type="Proteomes" id="UP000309215"/>
    </source>
</evidence>
<dbReference type="InterPro" id="IPR023753">
    <property type="entry name" value="FAD/NAD-binding_dom"/>
</dbReference>
<feature type="domain" description="Reductase C-terminal" evidence="6">
    <location>
        <begin position="322"/>
        <end position="390"/>
    </location>
</feature>
<dbReference type="InterPro" id="IPR050446">
    <property type="entry name" value="FAD-oxidoreductase/Apoptosis"/>
</dbReference>
<evidence type="ECO:0000256" key="2">
    <source>
        <dbReference type="ARBA" id="ARBA00022630"/>
    </source>
</evidence>
<evidence type="ECO:0000256" key="1">
    <source>
        <dbReference type="ARBA" id="ARBA00001974"/>
    </source>
</evidence>
<evidence type="ECO:0000259" key="5">
    <source>
        <dbReference type="Pfam" id="PF07992"/>
    </source>
</evidence>
<organism evidence="7 8">
    <name type="scientific">Polyangium fumosum</name>
    <dbReference type="NCBI Taxonomy" id="889272"/>
    <lineage>
        <taxon>Bacteria</taxon>
        <taxon>Pseudomonadati</taxon>
        <taxon>Myxococcota</taxon>
        <taxon>Polyangia</taxon>
        <taxon>Polyangiales</taxon>
        <taxon>Polyangiaceae</taxon>
        <taxon>Polyangium</taxon>
    </lineage>
</organism>